<dbReference type="SUPFAM" id="SSF51735">
    <property type="entry name" value="NAD(P)-binding Rossmann-fold domains"/>
    <property type="match status" value="1"/>
</dbReference>
<name>A0A8H3FCU9_9LECA</name>
<keyword evidence="5" id="KW-1185">Reference proteome</keyword>
<dbReference type="PANTHER" id="PTHR43180:SF31">
    <property type="entry name" value="CHAIN DEHYDROGENASE_REDUCTASE, PUTATIVE (AFU_ORTHOLOGUE AFUA_2G16570)-RELATED"/>
    <property type="match status" value="1"/>
</dbReference>
<evidence type="ECO:0000256" key="3">
    <source>
        <dbReference type="ARBA" id="ARBA00023002"/>
    </source>
</evidence>
<evidence type="ECO:0000313" key="5">
    <source>
        <dbReference type="Proteomes" id="UP000664534"/>
    </source>
</evidence>
<dbReference type="PRINTS" id="PR00081">
    <property type="entry name" value="GDHRDH"/>
</dbReference>
<dbReference type="OrthoDB" id="5371740at2759"/>
<proteinExistence type="inferred from homology"/>
<dbReference type="InterPro" id="IPR020904">
    <property type="entry name" value="Sc_DH/Rdtase_CS"/>
</dbReference>
<reference evidence="4" key="1">
    <citation type="submission" date="2021-03" db="EMBL/GenBank/DDBJ databases">
        <authorList>
            <person name="Tagirdzhanova G."/>
        </authorList>
    </citation>
    <scope>NUCLEOTIDE SEQUENCE</scope>
</reference>
<dbReference type="EMBL" id="CAJPDT010000034">
    <property type="protein sequence ID" value="CAF9923651.1"/>
    <property type="molecule type" value="Genomic_DNA"/>
</dbReference>
<comment type="caution">
    <text evidence="4">The sequence shown here is derived from an EMBL/GenBank/DDBJ whole genome shotgun (WGS) entry which is preliminary data.</text>
</comment>
<evidence type="ECO:0008006" key="6">
    <source>
        <dbReference type="Google" id="ProtNLM"/>
    </source>
</evidence>
<dbReference type="Proteomes" id="UP000664534">
    <property type="component" value="Unassembled WGS sequence"/>
</dbReference>
<organism evidence="4 5">
    <name type="scientific">Imshaugia aleurites</name>
    <dbReference type="NCBI Taxonomy" id="172621"/>
    <lineage>
        <taxon>Eukaryota</taxon>
        <taxon>Fungi</taxon>
        <taxon>Dikarya</taxon>
        <taxon>Ascomycota</taxon>
        <taxon>Pezizomycotina</taxon>
        <taxon>Lecanoromycetes</taxon>
        <taxon>OSLEUM clade</taxon>
        <taxon>Lecanoromycetidae</taxon>
        <taxon>Lecanorales</taxon>
        <taxon>Lecanorineae</taxon>
        <taxon>Parmeliaceae</taxon>
        <taxon>Imshaugia</taxon>
    </lineage>
</organism>
<evidence type="ECO:0000256" key="2">
    <source>
        <dbReference type="ARBA" id="ARBA00022857"/>
    </source>
</evidence>
<accession>A0A8H3FCU9</accession>
<dbReference type="InterPro" id="IPR036291">
    <property type="entry name" value="NAD(P)-bd_dom_sf"/>
</dbReference>
<evidence type="ECO:0000313" key="4">
    <source>
        <dbReference type="EMBL" id="CAF9923651.1"/>
    </source>
</evidence>
<keyword evidence="3" id="KW-0560">Oxidoreductase</keyword>
<dbReference type="AlphaFoldDB" id="A0A8H3FCU9"/>
<protein>
    <recommendedName>
        <fullName evidence="6">NAD(P)-binding protein</fullName>
    </recommendedName>
</protein>
<gene>
    <name evidence="4" type="ORF">IMSHALPRED_005983</name>
</gene>
<dbReference type="PROSITE" id="PS00061">
    <property type="entry name" value="ADH_SHORT"/>
    <property type="match status" value="1"/>
</dbReference>
<dbReference type="PANTHER" id="PTHR43180">
    <property type="entry name" value="3-OXOACYL-(ACYL-CARRIER-PROTEIN) REDUCTASE (AFU_ORTHOLOGUE AFUA_6G11210)"/>
    <property type="match status" value="1"/>
</dbReference>
<dbReference type="GO" id="GO:0016491">
    <property type="term" value="F:oxidoreductase activity"/>
    <property type="evidence" value="ECO:0007669"/>
    <property type="project" value="UniProtKB-KW"/>
</dbReference>
<comment type="similarity">
    <text evidence="1">Belongs to the short-chain dehydrogenases/reductases (SDR) family.</text>
</comment>
<keyword evidence="2" id="KW-0521">NADP</keyword>
<dbReference type="Gene3D" id="3.40.50.720">
    <property type="entry name" value="NAD(P)-binding Rossmann-like Domain"/>
    <property type="match status" value="1"/>
</dbReference>
<dbReference type="Pfam" id="PF00106">
    <property type="entry name" value="adh_short"/>
    <property type="match status" value="1"/>
</dbReference>
<sequence>MTPVADLSKTLDLSILKDKSAIVTGGASGLGALIAASLAENGACVTIADINENAGRDFIAACNAKGLNLNYVSTDVTEWRSQVTAFKSAINFSSHEAIDIVVACAGVEGRAFTAPDEEPPSLGKDPPLPRTADANFNVNAKGVYYTSKLAQHYFALPPSPRTKATPTYRKCLVVISSLAGYLELNSADYTACKWAVRGLFRSARSVMEDLGYRMNLIAPWIMDTPMSKDFAEWCRQNGIPVGEADDVTSAVIRCAADETIRGRALAIGAIETFDLRDDLEGLNAGITMKEYLEGEAKKLMELQGQRV</sequence>
<dbReference type="InterPro" id="IPR002347">
    <property type="entry name" value="SDR_fam"/>
</dbReference>
<evidence type="ECO:0000256" key="1">
    <source>
        <dbReference type="ARBA" id="ARBA00006484"/>
    </source>
</evidence>